<proteinExistence type="predicted"/>
<dbReference type="Proteomes" id="UP000481153">
    <property type="component" value="Unassembled WGS sequence"/>
</dbReference>
<feature type="region of interest" description="Disordered" evidence="1">
    <location>
        <begin position="1"/>
        <end position="27"/>
    </location>
</feature>
<dbReference type="AlphaFoldDB" id="A0A6G0WGL4"/>
<sequence>MHRHGMATSQSSSSLVLKEQDENDDSFHRPYTESAILIESMSTPSYCRSDASPRSFLFPLSSDIAMATEDANVHHAVRIIERLPRHDASNSSITSGSTTSTLFPNTALSSSYSTNPWSNSYSKQSSSDFDSVSSFELPAVTDNEDDGYEESSYAQIMPPVTMASESGSKPPPFYYDEASYEEHVNIWASRVWTSGSGKEDDLETFLQAMDKARAQLSAHQEYASSQSTAMLHAIEETTEAAQTLSRGHLSSTVPLVAPSLVASSLSSGWEVGPAPPPLSLSTTSPSILSPILVAKLHSSGLRWFDQVFLLPHEPLRRALRKVRRFVTLEHMPVEAAESKKAAFFSWFDQLRLYVQTQCHIKSTVLKAIIVGVNPHMAQVLDATTHSYPAVLEIVDAVVFFQSHHAVNDDVDPLQGWASFVLQLAEYLSTLEHVLLAMLDRDEIDFGHALASTFDEESYARLVQKKIEVALPNHAKRVMVPWMLESCNTFGGSTEHWQWGWWSKWLLEHSWRKYYEANVVAPLHVLEFGHL</sequence>
<evidence type="ECO:0000313" key="3">
    <source>
        <dbReference type="Proteomes" id="UP000481153"/>
    </source>
</evidence>
<evidence type="ECO:0000256" key="1">
    <source>
        <dbReference type="SAM" id="MobiDB-lite"/>
    </source>
</evidence>
<gene>
    <name evidence="2" type="ORF">Ae201684_015400</name>
</gene>
<keyword evidence="3" id="KW-1185">Reference proteome</keyword>
<protein>
    <submittedName>
        <fullName evidence="2">Uncharacterized protein</fullName>
    </submittedName>
</protein>
<dbReference type="EMBL" id="VJMJ01000219">
    <property type="protein sequence ID" value="KAF0726285.1"/>
    <property type="molecule type" value="Genomic_DNA"/>
</dbReference>
<comment type="caution">
    <text evidence="2">The sequence shown here is derived from an EMBL/GenBank/DDBJ whole genome shotgun (WGS) entry which is preliminary data.</text>
</comment>
<reference evidence="2 3" key="1">
    <citation type="submission" date="2019-07" db="EMBL/GenBank/DDBJ databases">
        <title>Genomics analysis of Aphanomyces spp. identifies a new class of oomycete effector associated with host adaptation.</title>
        <authorList>
            <person name="Gaulin E."/>
        </authorList>
    </citation>
    <scope>NUCLEOTIDE SEQUENCE [LARGE SCALE GENOMIC DNA]</scope>
    <source>
        <strain evidence="2 3">ATCC 201684</strain>
    </source>
</reference>
<accession>A0A6G0WGL4</accession>
<name>A0A6G0WGL4_9STRA</name>
<dbReference type="VEuPathDB" id="FungiDB:AeMF1_021542"/>
<organism evidence="2 3">
    <name type="scientific">Aphanomyces euteiches</name>
    <dbReference type="NCBI Taxonomy" id="100861"/>
    <lineage>
        <taxon>Eukaryota</taxon>
        <taxon>Sar</taxon>
        <taxon>Stramenopiles</taxon>
        <taxon>Oomycota</taxon>
        <taxon>Saprolegniomycetes</taxon>
        <taxon>Saprolegniales</taxon>
        <taxon>Verrucalvaceae</taxon>
        <taxon>Aphanomyces</taxon>
    </lineage>
</organism>
<evidence type="ECO:0000313" key="2">
    <source>
        <dbReference type="EMBL" id="KAF0726285.1"/>
    </source>
</evidence>